<dbReference type="InterPro" id="IPR005770">
    <property type="entry name" value="PhnD"/>
</dbReference>
<dbReference type="PANTHER" id="PTHR35841:SF1">
    <property type="entry name" value="PHOSPHONATES-BINDING PERIPLASMIC PROTEIN"/>
    <property type="match status" value="1"/>
</dbReference>
<proteinExistence type="inferred from homology"/>
<evidence type="ECO:0000313" key="5">
    <source>
        <dbReference type="Proteomes" id="UP000675409"/>
    </source>
</evidence>
<comment type="caution">
    <text evidence="4">The sequence shown here is derived from an EMBL/GenBank/DDBJ whole genome shotgun (WGS) entry which is preliminary data.</text>
</comment>
<feature type="signal peptide" evidence="3">
    <location>
        <begin position="1"/>
        <end position="37"/>
    </location>
</feature>
<gene>
    <name evidence="4" type="primary">phnD</name>
    <name evidence="4" type="ORF">HGK34_07200</name>
</gene>
<sequence length="309" mass="31337">MKATRVHHTTPIRAIVGLTLAALVATSLSACTPASLAAGNVCPEQGIRFGVQPSGDSANLEGAYTALADAMAEELDCSVVVRIFDSYAHTVDAMEAGELEIAQFSALGYAVASEKMAVTPVATFGMPNGNLSSYSAGIWVAADSGITRPGQLAGRTLALGAKGSASGDILPRKALADANLAAGDVRISYSGGHVAALDALTSGSAEAAEIDSRTLAAALADGSFDPDDYRHIWESGVIPDDPIVMAPEVSEELSEAVSDTLLNVAPAAIEGVAEHAGVTPGGRMVGVNDVAYAEAVDVVDTLGIDEANL</sequence>
<evidence type="ECO:0000256" key="1">
    <source>
        <dbReference type="ARBA" id="ARBA00007162"/>
    </source>
</evidence>
<evidence type="ECO:0000313" key="4">
    <source>
        <dbReference type="EMBL" id="MBL0886060.1"/>
    </source>
</evidence>
<dbReference type="RefSeq" id="WP_201845904.1">
    <property type="nucleotide sequence ID" value="NZ_JABBYC010000008.1"/>
</dbReference>
<feature type="chain" id="PRO_5045755681" evidence="3">
    <location>
        <begin position="38"/>
        <end position="309"/>
    </location>
</feature>
<evidence type="ECO:0000256" key="3">
    <source>
        <dbReference type="SAM" id="SignalP"/>
    </source>
</evidence>
<reference evidence="4 5" key="1">
    <citation type="journal article" date="2021" name="Arch. Microbiol.">
        <title>Myceligenerans indicum sp. nov., an actinobacterium isolated from mangrove sediment of Sundarbans, India.</title>
        <authorList>
            <person name="Asha K."/>
            <person name="Bhadury P."/>
        </authorList>
    </citation>
    <scope>NUCLEOTIDE SEQUENCE [LARGE SCALE GENOMIC DNA]</scope>
    <source>
        <strain evidence="4 5">I2</strain>
    </source>
</reference>
<dbReference type="PANTHER" id="PTHR35841">
    <property type="entry name" value="PHOSPHONATES-BINDING PERIPLASMIC PROTEIN"/>
    <property type="match status" value="1"/>
</dbReference>
<protein>
    <submittedName>
        <fullName evidence="4">Phosphate/phosphite/phosphonate ABC transporter substrate-binding protein</fullName>
    </submittedName>
</protein>
<dbReference type="Proteomes" id="UP000675409">
    <property type="component" value="Unassembled WGS sequence"/>
</dbReference>
<keyword evidence="5" id="KW-1185">Reference proteome</keyword>
<comment type="similarity">
    <text evidence="1">Belongs to the phosphate/phosphite/phosphonate binding protein family.</text>
</comment>
<dbReference type="SUPFAM" id="SSF53850">
    <property type="entry name" value="Periplasmic binding protein-like II"/>
    <property type="match status" value="1"/>
</dbReference>
<dbReference type="NCBIfam" id="TIGR01098">
    <property type="entry name" value="3A0109s03R"/>
    <property type="match status" value="1"/>
</dbReference>
<keyword evidence="2 3" id="KW-0732">Signal</keyword>
<dbReference type="PROSITE" id="PS51257">
    <property type="entry name" value="PROKAR_LIPOPROTEIN"/>
    <property type="match status" value="1"/>
</dbReference>
<dbReference type="Pfam" id="PF12974">
    <property type="entry name" value="Phosphonate-bd"/>
    <property type="match status" value="1"/>
</dbReference>
<evidence type="ECO:0000256" key="2">
    <source>
        <dbReference type="ARBA" id="ARBA00022729"/>
    </source>
</evidence>
<dbReference type="Gene3D" id="3.40.190.10">
    <property type="entry name" value="Periplasmic binding protein-like II"/>
    <property type="match status" value="2"/>
</dbReference>
<dbReference type="EMBL" id="JABBYC010000008">
    <property type="protein sequence ID" value="MBL0886060.1"/>
    <property type="molecule type" value="Genomic_DNA"/>
</dbReference>
<organism evidence="4 5">
    <name type="scientific">Myceligenerans indicum</name>
    <dbReference type="NCBI Taxonomy" id="2593663"/>
    <lineage>
        <taxon>Bacteria</taxon>
        <taxon>Bacillati</taxon>
        <taxon>Actinomycetota</taxon>
        <taxon>Actinomycetes</taxon>
        <taxon>Micrococcales</taxon>
        <taxon>Promicromonosporaceae</taxon>
        <taxon>Myceligenerans</taxon>
    </lineage>
</organism>
<accession>A0ABS1LIJ4</accession>
<name>A0ABS1LIJ4_9MICO</name>